<dbReference type="InParanoid" id="A0A6L2PQY2"/>
<accession>A0A6L2PQY2</accession>
<keyword evidence="2" id="KW-1185">Reference proteome</keyword>
<gene>
    <name evidence="1" type="ORF">Cfor_01103</name>
</gene>
<dbReference type="Proteomes" id="UP000502823">
    <property type="component" value="Unassembled WGS sequence"/>
</dbReference>
<evidence type="ECO:0000313" key="1">
    <source>
        <dbReference type="EMBL" id="GFG34999.1"/>
    </source>
</evidence>
<sequence>MTKFGLLHDDDHIFTDLYWHRDWRLKGALKRGDWYNNKEILLKGSVSIVSEFKIFVGELAFM</sequence>
<dbReference type="OrthoDB" id="42889at2759"/>
<evidence type="ECO:0000313" key="2">
    <source>
        <dbReference type="Proteomes" id="UP000502823"/>
    </source>
</evidence>
<proteinExistence type="predicted"/>
<dbReference type="GO" id="GO:0006120">
    <property type="term" value="P:mitochondrial electron transport, NADH to ubiquinone"/>
    <property type="evidence" value="ECO:0007669"/>
    <property type="project" value="TreeGrafter"/>
</dbReference>
<organism evidence="1 2">
    <name type="scientific">Coptotermes formosanus</name>
    <name type="common">Formosan subterranean termite</name>
    <dbReference type="NCBI Taxonomy" id="36987"/>
    <lineage>
        <taxon>Eukaryota</taxon>
        <taxon>Metazoa</taxon>
        <taxon>Ecdysozoa</taxon>
        <taxon>Arthropoda</taxon>
        <taxon>Hexapoda</taxon>
        <taxon>Insecta</taxon>
        <taxon>Pterygota</taxon>
        <taxon>Neoptera</taxon>
        <taxon>Polyneoptera</taxon>
        <taxon>Dictyoptera</taxon>
        <taxon>Blattodea</taxon>
        <taxon>Blattoidea</taxon>
        <taxon>Termitoidae</taxon>
        <taxon>Rhinotermitidae</taxon>
        <taxon>Coptotermes</taxon>
    </lineage>
</organism>
<dbReference type="EMBL" id="BLKM01000518">
    <property type="protein sequence ID" value="GFG34999.1"/>
    <property type="molecule type" value="Genomic_DNA"/>
</dbReference>
<dbReference type="PANTHER" id="PTHR11780:SF10">
    <property type="entry name" value="NADH DEHYDROGENASE [UBIQUINONE] FLAVOPROTEIN 1, MITOCHONDRIAL"/>
    <property type="match status" value="1"/>
</dbReference>
<comment type="caution">
    <text evidence="1">The sequence shown here is derived from an EMBL/GenBank/DDBJ whole genome shotgun (WGS) entry which is preliminary data.</text>
</comment>
<reference evidence="2" key="1">
    <citation type="submission" date="2020-01" db="EMBL/GenBank/DDBJ databases">
        <title>Draft genome sequence of the Termite Coptotermes fromosanus.</title>
        <authorList>
            <person name="Itakura S."/>
            <person name="Yosikawa Y."/>
            <person name="Umezawa K."/>
        </authorList>
    </citation>
    <scope>NUCLEOTIDE SEQUENCE [LARGE SCALE GENOMIC DNA]</scope>
</reference>
<dbReference type="AlphaFoldDB" id="A0A6L2PQY2"/>
<dbReference type="GO" id="GO:0005739">
    <property type="term" value="C:mitochondrion"/>
    <property type="evidence" value="ECO:0007669"/>
    <property type="project" value="GOC"/>
</dbReference>
<name>A0A6L2PQY2_COPFO</name>
<dbReference type="InterPro" id="IPR050837">
    <property type="entry name" value="ComplexI_51kDa_subunit"/>
</dbReference>
<protein>
    <submittedName>
        <fullName evidence="1">Uncharacterized protein</fullName>
    </submittedName>
</protein>
<dbReference type="PANTHER" id="PTHR11780">
    <property type="entry name" value="NADH-UBIQUINONE OXIDOREDUCTASE FLAVOPROTEIN 1 NDUFV1"/>
    <property type="match status" value="1"/>
</dbReference>